<dbReference type="InterPro" id="IPR001806">
    <property type="entry name" value="Small_GTPase"/>
</dbReference>
<proteinExistence type="evidence at transcript level"/>
<dbReference type="InterPro" id="IPR050209">
    <property type="entry name" value="Rab_GTPases_membrane_traffic"/>
</dbReference>
<dbReference type="SUPFAM" id="SSF52540">
    <property type="entry name" value="P-loop containing nucleoside triphosphate hydrolases"/>
    <property type="match status" value="1"/>
</dbReference>
<dbReference type="GO" id="GO:0005525">
    <property type="term" value="F:GTP binding"/>
    <property type="evidence" value="ECO:0007669"/>
    <property type="project" value="UniProtKB-KW"/>
</dbReference>
<dbReference type="SMART" id="SM00173">
    <property type="entry name" value="RAS"/>
    <property type="match status" value="1"/>
</dbReference>
<reference evidence="5" key="2">
    <citation type="journal article" date="2014" name="BMC Genomics">
        <title>A genomic perspective to assessing quality of mass-reared SIT flies used in Mediterranean fruit fly (Ceratitis capitata) eradication in California.</title>
        <authorList>
            <person name="Calla B."/>
            <person name="Hall B."/>
            <person name="Hou S."/>
            <person name="Geib S.M."/>
        </authorList>
    </citation>
    <scope>NUCLEOTIDE SEQUENCE</scope>
</reference>
<keyword evidence="2" id="KW-0547">Nucleotide-binding</keyword>
<dbReference type="Gene3D" id="3.40.50.300">
    <property type="entry name" value="P-loop containing nucleotide triphosphate hydrolases"/>
    <property type="match status" value="1"/>
</dbReference>
<dbReference type="PRINTS" id="PR00449">
    <property type="entry name" value="RASTRNSFRMNG"/>
</dbReference>
<evidence type="ECO:0000256" key="4">
    <source>
        <dbReference type="ARBA" id="ARBA00023288"/>
    </source>
</evidence>
<dbReference type="PANTHER" id="PTHR47979">
    <property type="entry name" value="DRAB11-RELATED"/>
    <property type="match status" value="1"/>
</dbReference>
<gene>
    <name evidence="5" type="primary">RB39A</name>
</gene>
<dbReference type="NCBIfam" id="TIGR00231">
    <property type="entry name" value="small_GTP"/>
    <property type="match status" value="1"/>
</dbReference>
<dbReference type="SMART" id="SM00174">
    <property type="entry name" value="RHO"/>
    <property type="match status" value="1"/>
</dbReference>
<dbReference type="OrthoDB" id="9989112at2759"/>
<dbReference type="AlphaFoldDB" id="W8B3C6"/>
<dbReference type="Pfam" id="PF00071">
    <property type="entry name" value="Ras"/>
    <property type="match status" value="1"/>
</dbReference>
<dbReference type="PROSITE" id="PS51421">
    <property type="entry name" value="RAS"/>
    <property type="match status" value="1"/>
</dbReference>
<dbReference type="InterPro" id="IPR005225">
    <property type="entry name" value="Small_GTP-bd"/>
</dbReference>
<sequence length="217" mass="24742">MREDDIEIAIKVVIVGNGGVGKSSMIQRYCKGIFTKDYKKTIGVDFLERQIEIDGEDVRIMLWDTAGQERFRSITKSYYRNSVGVLLVYDITNYASFEHIPLWMMEAQRHIEPHRPVFALVGCKLDLVNAGGRREVSTEEAQTFAKEHGLHFVETSARNGVNVEEAFRMVTQEVYTRIRSGEYKVEDGWDGIKTGFARPNSLDFNLVMAEPEKSSCC</sequence>
<dbReference type="SMART" id="SM00175">
    <property type="entry name" value="RAB"/>
    <property type="match status" value="1"/>
</dbReference>
<evidence type="ECO:0000256" key="2">
    <source>
        <dbReference type="ARBA" id="ARBA00022741"/>
    </source>
</evidence>
<comment type="similarity">
    <text evidence="1">Belongs to the small GTPase superfamily. Rab family.</text>
</comment>
<organism evidence="5">
    <name type="scientific">Ceratitis capitata</name>
    <name type="common">Mediterranean fruit fly</name>
    <name type="synonym">Tephritis capitata</name>
    <dbReference type="NCBI Taxonomy" id="7213"/>
    <lineage>
        <taxon>Eukaryota</taxon>
        <taxon>Metazoa</taxon>
        <taxon>Ecdysozoa</taxon>
        <taxon>Arthropoda</taxon>
        <taxon>Hexapoda</taxon>
        <taxon>Insecta</taxon>
        <taxon>Pterygota</taxon>
        <taxon>Neoptera</taxon>
        <taxon>Endopterygota</taxon>
        <taxon>Diptera</taxon>
        <taxon>Brachycera</taxon>
        <taxon>Muscomorpha</taxon>
        <taxon>Tephritoidea</taxon>
        <taxon>Tephritidae</taxon>
        <taxon>Ceratitis</taxon>
        <taxon>Ceratitis</taxon>
    </lineage>
</organism>
<protein>
    <submittedName>
        <fullName evidence="5">Ras-related protein Rab-39A</fullName>
    </submittedName>
</protein>
<dbReference type="SMART" id="SM00176">
    <property type="entry name" value="RAN"/>
    <property type="match status" value="1"/>
</dbReference>
<reference evidence="5" key="1">
    <citation type="submission" date="2013-07" db="EMBL/GenBank/DDBJ databases">
        <authorList>
            <person name="Geib S."/>
        </authorList>
    </citation>
    <scope>NUCLEOTIDE SEQUENCE</scope>
</reference>
<dbReference type="EMBL" id="GAMC01013517">
    <property type="protein sequence ID" value="JAB93038.1"/>
    <property type="molecule type" value="mRNA"/>
</dbReference>
<dbReference type="GO" id="GO:0003924">
    <property type="term" value="F:GTPase activity"/>
    <property type="evidence" value="ECO:0007669"/>
    <property type="project" value="InterPro"/>
</dbReference>
<keyword evidence="3" id="KW-0342">GTP-binding</keyword>
<dbReference type="PROSITE" id="PS51419">
    <property type="entry name" value="RAB"/>
    <property type="match status" value="1"/>
</dbReference>
<dbReference type="FunFam" id="3.40.50.300:FF:001129">
    <property type="entry name" value="ras-related protein Rab-44 isoform X2"/>
    <property type="match status" value="1"/>
</dbReference>
<evidence type="ECO:0000256" key="3">
    <source>
        <dbReference type="ARBA" id="ARBA00023134"/>
    </source>
</evidence>
<accession>W8B3C6</accession>
<dbReference type="EMBL" id="GAMC01013518">
    <property type="protein sequence ID" value="JAB93037.1"/>
    <property type="molecule type" value="mRNA"/>
</dbReference>
<dbReference type="PROSITE" id="PS51420">
    <property type="entry name" value="RHO"/>
    <property type="match status" value="1"/>
</dbReference>
<name>W8B3C6_CERCA</name>
<evidence type="ECO:0000313" key="5">
    <source>
        <dbReference type="EMBL" id="JAB93037.1"/>
    </source>
</evidence>
<keyword evidence="4" id="KW-0449">Lipoprotein</keyword>
<dbReference type="InterPro" id="IPR027417">
    <property type="entry name" value="P-loop_NTPase"/>
</dbReference>
<evidence type="ECO:0000256" key="1">
    <source>
        <dbReference type="ARBA" id="ARBA00006270"/>
    </source>
</evidence>